<evidence type="ECO:0000256" key="7">
    <source>
        <dbReference type="ARBA" id="ARBA00019357"/>
    </source>
</evidence>
<dbReference type="PANTHER" id="PTHR11136:SF0">
    <property type="entry name" value="DIHYDROFOLATE SYNTHETASE-RELATED"/>
    <property type="match status" value="1"/>
</dbReference>
<evidence type="ECO:0000256" key="1">
    <source>
        <dbReference type="ARBA" id="ARBA00002714"/>
    </source>
</evidence>
<dbReference type="SUPFAM" id="SSF53244">
    <property type="entry name" value="MurD-like peptide ligases, peptide-binding domain"/>
    <property type="match status" value="1"/>
</dbReference>
<dbReference type="InterPro" id="IPR001645">
    <property type="entry name" value="Folylpolyglutamate_synth"/>
</dbReference>
<evidence type="ECO:0000256" key="13">
    <source>
        <dbReference type="ARBA" id="ARBA00022909"/>
    </source>
</evidence>
<dbReference type="InterPro" id="IPR036615">
    <property type="entry name" value="Mur_ligase_C_dom_sf"/>
</dbReference>
<comment type="function">
    <text evidence="1">Functions in two distinct reactions of the de novo folate biosynthetic pathway. Catalyzes the addition of a glutamate residue to dihydropteroate (7,8-dihydropteroate or H2Pte) to form dihydrofolate (7,8-dihydrofolate monoglutamate or H2Pte-Glu). Also catalyzes successive additions of L-glutamate to tetrahydrofolate or 10-formyltetrahydrofolate or 5,10-methylenetetrahydrofolate, leading to folylpolyglutamate derivatives.</text>
</comment>
<organism evidence="22 23">
    <name type="scientific">Candidatus Cryptobacteroides merdavium</name>
    <dbReference type="NCBI Taxonomy" id="2840769"/>
    <lineage>
        <taxon>Bacteria</taxon>
        <taxon>Pseudomonadati</taxon>
        <taxon>Bacteroidota</taxon>
        <taxon>Bacteroidia</taxon>
        <taxon>Bacteroidales</taxon>
        <taxon>Candidatus Cryptobacteroides</taxon>
    </lineage>
</organism>
<keyword evidence="8" id="KW-0436">Ligase</keyword>
<dbReference type="EC" id="6.3.2.17" evidence="6"/>
<dbReference type="GO" id="GO:0008841">
    <property type="term" value="F:dihydrofolate synthase activity"/>
    <property type="evidence" value="ECO:0007669"/>
    <property type="project" value="UniProtKB-EC"/>
</dbReference>
<evidence type="ECO:0000256" key="17">
    <source>
        <dbReference type="ARBA" id="ARBA00047493"/>
    </source>
</evidence>
<dbReference type="InterPro" id="IPR018109">
    <property type="entry name" value="Folylpolyglutamate_synth_CS"/>
</dbReference>
<evidence type="ECO:0000256" key="8">
    <source>
        <dbReference type="ARBA" id="ARBA00022598"/>
    </source>
</evidence>
<dbReference type="PROSITE" id="PS01011">
    <property type="entry name" value="FOLYLPOLYGLU_SYNT_1"/>
    <property type="match status" value="1"/>
</dbReference>
<dbReference type="Gene3D" id="3.40.1190.10">
    <property type="entry name" value="Mur-like, catalytic domain"/>
    <property type="match status" value="1"/>
</dbReference>
<evidence type="ECO:0000256" key="11">
    <source>
        <dbReference type="ARBA" id="ARBA00022840"/>
    </source>
</evidence>
<dbReference type="Proteomes" id="UP000823619">
    <property type="component" value="Unassembled WGS sequence"/>
</dbReference>
<dbReference type="InterPro" id="IPR004101">
    <property type="entry name" value="Mur_ligase_C"/>
</dbReference>
<comment type="catalytic activity">
    <reaction evidence="20">
        <text>7,8-dihydropteroate + L-glutamate + ATP = 7,8-dihydrofolate + ADP + phosphate + H(+)</text>
        <dbReference type="Rhea" id="RHEA:23584"/>
        <dbReference type="ChEBI" id="CHEBI:15378"/>
        <dbReference type="ChEBI" id="CHEBI:17839"/>
        <dbReference type="ChEBI" id="CHEBI:29985"/>
        <dbReference type="ChEBI" id="CHEBI:30616"/>
        <dbReference type="ChEBI" id="CHEBI:43474"/>
        <dbReference type="ChEBI" id="CHEBI:57451"/>
        <dbReference type="ChEBI" id="CHEBI:456216"/>
        <dbReference type="EC" id="6.3.2.12"/>
    </reaction>
</comment>
<proteinExistence type="inferred from homology"/>
<evidence type="ECO:0000256" key="2">
    <source>
        <dbReference type="ARBA" id="ARBA00004799"/>
    </source>
</evidence>
<keyword evidence="9" id="KW-0479">Metal-binding</keyword>
<comment type="catalytic activity">
    <reaction evidence="19">
        <text>(6R)-5,10-methylenetetrahydrofolyl-(gamma-L-Glu)(n) + L-glutamate + ATP = (6R)-5,10-methylenetetrahydrofolyl-(gamma-L-Glu)(n+1) + ADP + phosphate + H(+)</text>
        <dbReference type="Rhea" id="RHEA:51912"/>
        <dbReference type="Rhea" id="RHEA-COMP:13257"/>
        <dbReference type="Rhea" id="RHEA-COMP:13258"/>
        <dbReference type="ChEBI" id="CHEBI:15378"/>
        <dbReference type="ChEBI" id="CHEBI:29985"/>
        <dbReference type="ChEBI" id="CHEBI:30616"/>
        <dbReference type="ChEBI" id="CHEBI:43474"/>
        <dbReference type="ChEBI" id="CHEBI:136572"/>
        <dbReference type="ChEBI" id="CHEBI:456216"/>
        <dbReference type="EC" id="6.3.2.17"/>
    </reaction>
</comment>
<dbReference type="NCBIfam" id="TIGR01499">
    <property type="entry name" value="folC"/>
    <property type="match status" value="1"/>
</dbReference>
<reference evidence="22" key="2">
    <citation type="journal article" date="2021" name="PeerJ">
        <title>Extensive microbial diversity within the chicken gut microbiome revealed by metagenomics and culture.</title>
        <authorList>
            <person name="Gilroy R."/>
            <person name="Ravi A."/>
            <person name="Getino M."/>
            <person name="Pursley I."/>
            <person name="Horton D.L."/>
            <person name="Alikhan N.F."/>
            <person name="Baker D."/>
            <person name="Gharbi K."/>
            <person name="Hall N."/>
            <person name="Watson M."/>
            <person name="Adriaenssens E.M."/>
            <person name="Foster-Nyarko E."/>
            <person name="Jarju S."/>
            <person name="Secka A."/>
            <person name="Antonio M."/>
            <person name="Oren A."/>
            <person name="Chaudhuri R.R."/>
            <person name="La Ragione R."/>
            <person name="Hildebrand F."/>
            <person name="Pallen M.J."/>
        </authorList>
    </citation>
    <scope>NUCLEOTIDE SEQUENCE</scope>
    <source>
        <strain evidence="22">D5-748</strain>
    </source>
</reference>
<name>A0A9D9ECK3_9BACT</name>
<evidence type="ECO:0000256" key="16">
    <source>
        <dbReference type="ARBA" id="ARBA00032510"/>
    </source>
</evidence>
<evidence type="ECO:0000256" key="10">
    <source>
        <dbReference type="ARBA" id="ARBA00022741"/>
    </source>
</evidence>
<dbReference type="GO" id="GO:0005737">
    <property type="term" value="C:cytoplasm"/>
    <property type="evidence" value="ECO:0007669"/>
    <property type="project" value="TreeGrafter"/>
</dbReference>
<dbReference type="PANTHER" id="PTHR11136">
    <property type="entry name" value="FOLYLPOLYGLUTAMATE SYNTHASE-RELATED"/>
    <property type="match status" value="1"/>
</dbReference>
<gene>
    <name evidence="22" type="ORF">IAC23_01635</name>
</gene>
<keyword evidence="10" id="KW-0547">Nucleotide-binding</keyword>
<protein>
    <recommendedName>
        <fullName evidence="7">Dihydrofolate synthase/folylpolyglutamate synthase</fullName>
        <ecNumber evidence="5">6.3.2.12</ecNumber>
        <ecNumber evidence="6">6.3.2.17</ecNumber>
    </recommendedName>
    <alternativeName>
        <fullName evidence="16">Folylpoly-gamma-glutamate synthetase-dihydrofolate synthetase</fullName>
    </alternativeName>
    <alternativeName>
        <fullName evidence="14">Folylpolyglutamate synthetase</fullName>
    </alternativeName>
    <alternativeName>
        <fullName evidence="15">Tetrahydrofolylpolyglutamate synthase</fullName>
    </alternativeName>
</protein>
<feature type="domain" description="Mur ligase C-terminal" evidence="21">
    <location>
        <begin position="376"/>
        <end position="496"/>
    </location>
</feature>
<evidence type="ECO:0000256" key="14">
    <source>
        <dbReference type="ARBA" id="ARBA00030048"/>
    </source>
</evidence>
<evidence type="ECO:0000256" key="19">
    <source>
        <dbReference type="ARBA" id="ARBA00049035"/>
    </source>
</evidence>
<dbReference type="GO" id="GO:0046656">
    <property type="term" value="P:folic acid biosynthetic process"/>
    <property type="evidence" value="ECO:0007669"/>
    <property type="project" value="UniProtKB-KW"/>
</dbReference>
<evidence type="ECO:0000313" key="22">
    <source>
        <dbReference type="EMBL" id="MBO8444385.1"/>
    </source>
</evidence>
<evidence type="ECO:0000256" key="3">
    <source>
        <dbReference type="ARBA" id="ARBA00005150"/>
    </source>
</evidence>
<dbReference type="AlphaFoldDB" id="A0A9D9ECK3"/>
<evidence type="ECO:0000256" key="9">
    <source>
        <dbReference type="ARBA" id="ARBA00022723"/>
    </source>
</evidence>
<dbReference type="Pfam" id="PF02875">
    <property type="entry name" value="Mur_ligase_C"/>
    <property type="match status" value="1"/>
</dbReference>
<comment type="pathway">
    <text evidence="3">Cofactor biosynthesis; tetrahydrofolylpolyglutamate biosynthesis.</text>
</comment>
<dbReference type="GO" id="GO:0005524">
    <property type="term" value="F:ATP binding"/>
    <property type="evidence" value="ECO:0007669"/>
    <property type="project" value="UniProtKB-KW"/>
</dbReference>
<comment type="caution">
    <text evidence="22">The sequence shown here is derived from an EMBL/GenBank/DDBJ whole genome shotgun (WGS) entry which is preliminary data.</text>
</comment>
<dbReference type="GO" id="GO:0046872">
    <property type="term" value="F:metal ion binding"/>
    <property type="evidence" value="ECO:0007669"/>
    <property type="project" value="UniProtKB-KW"/>
</dbReference>
<keyword evidence="12" id="KW-0460">Magnesium</keyword>
<comment type="catalytic activity">
    <reaction evidence="17">
        <text>(6S)-5,6,7,8-tetrahydrofolyl-(gamma-L-Glu)(n) + L-glutamate + ATP = (6S)-5,6,7,8-tetrahydrofolyl-(gamma-L-Glu)(n+1) + ADP + phosphate + H(+)</text>
        <dbReference type="Rhea" id="RHEA:10580"/>
        <dbReference type="Rhea" id="RHEA-COMP:14738"/>
        <dbReference type="Rhea" id="RHEA-COMP:14740"/>
        <dbReference type="ChEBI" id="CHEBI:15378"/>
        <dbReference type="ChEBI" id="CHEBI:29985"/>
        <dbReference type="ChEBI" id="CHEBI:30616"/>
        <dbReference type="ChEBI" id="CHEBI:43474"/>
        <dbReference type="ChEBI" id="CHEBI:141005"/>
        <dbReference type="ChEBI" id="CHEBI:456216"/>
        <dbReference type="EC" id="6.3.2.17"/>
    </reaction>
</comment>
<evidence type="ECO:0000313" key="23">
    <source>
        <dbReference type="Proteomes" id="UP000823619"/>
    </source>
</evidence>
<evidence type="ECO:0000256" key="12">
    <source>
        <dbReference type="ARBA" id="ARBA00022842"/>
    </source>
</evidence>
<dbReference type="EMBL" id="JADIMO010000019">
    <property type="protein sequence ID" value="MBO8444385.1"/>
    <property type="molecule type" value="Genomic_DNA"/>
</dbReference>
<keyword evidence="13" id="KW-0289">Folate biosynthesis</keyword>
<keyword evidence="11" id="KW-0067">ATP-binding</keyword>
<evidence type="ECO:0000256" key="5">
    <source>
        <dbReference type="ARBA" id="ARBA00013023"/>
    </source>
</evidence>
<comment type="catalytic activity">
    <reaction evidence="18">
        <text>10-formyltetrahydrofolyl-(gamma-L-Glu)(n) + L-glutamate + ATP = 10-formyltetrahydrofolyl-(gamma-L-Glu)(n+1) + ADP + phosphate + H(+)</text>
        <dbReference type="Rhea" id="RHEA:51904"/>
        <dbReference type="Rhea" id="RHEA-COMP:13088"/>
        <dbReference type="Rhea" id="RHEA-COMP:14300"/>
        <dbReference type="ChEBI" id="CHEBI:15378"/>
        <dbReference type="ChEBI" id="CHEBI:29985"/>
        <dbReference type="ChEBI" id="CHEBI:30616"/>
        <dbReference type="ChEBI" id="CHEBI:43474"/>
        <dbReference type="ChEBI" id="CHEBI:134413"/>
        <dbReference type="ChEBI" id="CHEBI:456216"/>
        <dbReference type="EC" id="6.3.2.17"/>
    </reaction>
</comment>
<reference evidence="22" key="1">
    <citation type="submission" date="2020-10" db="EMBL/GenBank/DDBJ databases">
        <authorList>
            <person name="Gilroy R."/>
        </authorList>
    </citation>
    <scope>NUCLEOTIDE SEQUENCE</scope>
    <source>
        <strain evidence="22">D5-748</strain>
    </source>
</reference>
<dbReference type="SUPFAM" id="SSF53623">
    <property type="entry name" value="MurD-like peptide ligases, catalytic domain"/>
    <property type="match status" value="1"/>
</dbReference>
<dbReference type="Gene3D" id="3.90.190.20">
    <property type="entry name" value="Mur ligase, C-terminal domain"/>
    <property type="match status" value="1"/>
</dbReference>
<dbReference type="InterPro" id="IPR036565">
    <property type="entry name" value="Mur-like_cat_sf"/>
</dbReference>
<evidence type="ECO:0000256" key="20">
    <source>
        <dbReference type="ARBA" id="ARBA00049161"/>
    </source>
</evidence>
<evidence type="ECO:0000256" key="18">
    <source>
        <dbReference type="ARBA" id="ARBA00047808"/>
    </source>
</evidence>
<dbReference type="EC" id="6.3.2.12" evidence="5"/>
<evidence type="ECO:0000259" key="21">
    <source>
        <dbReference type="Pfam" id="PF02875"/>
    </source>
</evidence>
<dbReference type="PROSITE" id="PS01012">
    <property type="entry name" value="FOLYLPOLYGLU_SYNT_2"/>
    <property type="match status" value="1"/>
</dbReference>
<evidence type="ECO:0000256" key="6">
    <source>
        <dbReference type="ARBA" id="ARBA00013025"/>
    </source>
</evidence>
<sequence length="535" mass="58004">MNNMTGRIAGNATEDEMYAVTSGTEVGTGHLPLTGSGNFSEKEYDRMIGRLFVRFPSFQKDGKSAYKPGIANMEFFDQLNGHPHRKYVTVHVAGTNGKGSVCSMLASVLASAGLKTGVYTSPHILDFRERMKIVEGAGAGEEKVPDAAMEGQCRTDAVGMGFRCRYIEKKNVWDFVRKWEETFDHLDLSFFEITTSMAFDWFAGQNVDVAVVETGLGGRLDSTNIISPVLSVITNIGLDHCDMLGNTLPEIAFEKAGIIKPETPVVVGESDPETDPVFERKVLYSNLSSEKYMGDRGRIMSLLTFADKVDPSGWDRRGEILEKMDLKGEYQARNLRTVLAAVDVLRRAAASSVSGLDMGIVGDAVEHAAARAGFHGRWETLSENPHIICDIGHNAHGLKYNFHQLNGMLVSGKCSGLIIVYGSVADKDYESVFPLMPADATYIFTNASNKRACGADVLCSRFEDFCRREGRPCPEVHVAGSVEEAVLKALDLCRAGEDGKNDADSAVGGAAPLVYIGGSTYVVSEAVAALEKSGL</sequence>
<evidence type="ECO:0000256" key="15">
    <source>
        <dbReference type="ARBA" id="ARBA00030592"/>
    </source>
</evidence>
<dbReference type="GO" id="GO:0004326">
    <property type="term" value="F:tetrahydrofolylpolyglutamate synthase activity"/>
    <property type="evidence" value="ECO:0007669"/>
    <property type="project" value="UniProtKB-EC"/>
</dbReference>
<accession>A0A9D9ECK3</accession>
<evidence type="ECO:0000256" key="4">
    <source>
        <dbReference type="ARBA" id="ARBA00008276"/>
    </source>
</evidence>
<comment type="pathway">
    <text evidence="2">Cofactor biosynthesis; tetrahydrofolate biosynthesis; 7,8-dihydrofolate from 2-amino-4-hydroxy-6-hydroxymethyl-7,8-dihydropteridine diphosphate and 4-aminobenzoate: step 2/2.</text>
</comment>
<comment type="similarity">
    <text evidence="4">Belongs to the folylpolyglutamate synthase family.</text>
</comment>